<keyword evidence="2" id="KW-1185">Reference proteome</keyword>
<evidence type="ECO:0000313" key="1">
    <source>
        <dbReference type="EMBL" id="PZF98016.1"/>
    </source>
</evidence>
<sequence length="612" mass="63929">MTGLDSAYVDHLARDYRSVRALLLDRLATLLPDWHDDNPADPLQTVVEVLAYAADQLAYFQDAVGTEAHLSTARRRVSVRRHARLLGYPMHEGCNARVWVQVIVDDGEPVLVPAGTRVLTRVGVHTAPVLADTVVPASGVTVFETITDAVLHPGPAQFALHLTGELAGGDAAGGPAPALAAGATSALLRGTGLGLTAGQVLLLRAAGDQDAFAVRLTAAEPDAAPVDGTGLTRITWHPDDALPAALPLAGGAVAIGNLVLADHGQRVPAELVTGSGARLSRTGLTWCQPLPVDADQQPASGLLRQDPAQAGAALAVADAQRTWQPRPDLLGSDRLAAHLVVEMEQDGTAVLRFGDGEYGRRPDLPLSASYRVGNGAAGNIGRDALVHLVPGPGVDLRRVVSVGNPVPAVGGTDPEPMGQTRLAAARVPRQQSRCVVEQDYVAVAVAHPQVRAAAVTLTWTGSWHSAVVVVDRQGGQPVDPAFRDELLAWLAPYRLIGTELQIRGPLRVPVELTVEFGPAVGHRPDQVSAAVHAALTETTFADRGIGEPLYLSQVIARAAAVPGVAWADLRRFGRRGQPDPGELDTGVLQPGPYAALELSAAAVTVLTTGEPS</sequence>
<accession>A0A2W2DLG7</accession>
<reference evidence="1 2" key="1">
    <citation type="submission" date="2018-01" db="EMBL/GenBank/DDBJ databases">
        <title>Draft genome sequence of Jishengella endophytica.</title>
        <authorList>
            <person name="Sahin N."/>
            <person name="Ay H."/>
            <person name="Saygin H."/>
        </authorList>
    </citation>
    <scope>NUCLEOTIDE SEQUENCE [LARGE SCALE GENOMIC DNA]</scope>
    <source>
        <strain evidence="1 2">DSM 45430</strain>
    </source>
</reference>
<dbReference type="EMBL" id="POTX01000048">
    <property type="protein sequence ID" value="PZF98016.1"/>
    <property type="molecule type" value="Genomic_DNA"/>
</dbReference>
<protein>
    <recommendedName>
        <fullName evidence="3">Baseplate assembly protein</fullName>
    </recommendedName>
</protein>
<dbReference type="RefSeq" id="WP_111242965.1">
    <property type="nucleotide sequence ID" value="NZ_AP023358.1"/>
</dbReference>
<evidence type="ECO:0008006" key="3">
    <source>
        <dbReference type="Google" id="ProtNLM"/>
    </source>
</evidence>
<dbReference type="Proteomes" id="UP000248627">
    <property type="component" value="Unassembled WGS sequence"/>
</dbReference>
<dbReference type="AlphaFoldDB" id="A0A2W2DLG7"/>
<gene>
    <name evidence="1" type="ORF">C1I93_09985</name>
</gene>
<organism evidence="1 2">
    <name type="scientific">Micromonospora endophytica</name>
    <dbReference type="NCBI Taxonomy" id="515350"/>
    <lineage>
        <taxon>Bacteria</taxon>
        <taxon>Bacillati</taxon>
        <taxon>Actinomycetota</taxon>
        <taxon>Actinomycetes</taxon>
        <taxon>Micromonosporales</taxon>
        <taxon>Micromonosporaceae</taxon>
        <taxon>Micromonospora</taxon>
    </lineage>
</organism>
<proteinExistence type="predicted"/>
<comment type="caution">
    <text evidence="1">The sequence shown here is derived from an EMBL/GenBank/DDBJ whole genome shotgun (WGS) entry which is preliminary data.</text>
</comment>
<dbReference type="OrthoDB" id="9027184at2"/>
<name>A0A2W2DLG7_9ACTN</name>
<evidence type="ECO:0000313" key="2">
    <source>
        <dbReference type="Proteomes" id="UP000248627"/>
    </source>
</evidence>